<dbReference type="AlphaFoldDB" id="A0A1E7F354"/>
<dbReference type="Proteomes" id="UP000095751">
    <property type="component" value="Unassembled WGS sequence"/>
</dbReference>
<keyword evidence="3" id="KW-1185">Reference proteome</keyword>
<dbReference type="EMBL" id="KV784364">
    <property type="protein sequence ID" value="OEU12566.1"/>
    <property type="molecule type" value="Genomic_DNA"/>
</dbReference>
<name>A0A1E7F354_9STRA</name>
<feature type="region of interest" description="Disordered" evidence="1">
    <location>
        <begin position="1"/>
        <end position="36"/>
    </location>
</feature>
<evidence type="ECO:0000313" key="2">
    <source>
        <dbReference type="EMBL" id="OEU12566.1"/>
    </source>
</evidence>
<gene>
    <name evidence="2" type="ORF">FRACYDRAFT_191077</name>
</gene>
<dbReference type="InParanoid" id="A0A1E7F354"/>
<organism evidence="2 3">
    <name type="scientific">Fragilariopsis cylindrus CCMP1102</name>
    <dbReference type="NCBI Taxonomy" id="635003"/>
    <lineage>
        <taxon>Eukaryota</taxon>
        <taxon>Sar</taxon>
        <taxon>Stramenopiles</taxon>
        <taxon>Ochrophyta</taxon>
        <taxon>Bacillariophyta</taxon>
        <taxon>Bacillariophyceae</taxon>
        <taxon>Bacillariophycidae</taxon>
        <taxon>Bacillariales</taxon>
        <taxon>Bacillariaceae</taxon>
        <taxon>Fragilariopsis</taxon>
    </lineage>
</organism>
<evidence type="ECO:0000256" key="1">
    <source>
        <dbReference type="SAM" id="MobiDB-lite"/>
    </source>
</evidence>
<sequence length="388" mass="43999">MGVWRPTKNSFVNSATQQGATQTSGTQTVTSGTGTRTVTSQRDVMISHAAKLRQSIVRQQDELMTLERQIQCCCNSNADEDDDNNLSILILKELSPMNVASKLIGTFKASSNVLLRKINRVQKKIGKNNQKWNNVGEYAIHEIQAGLRIATTLIKSPTQIQQIVIDPQSSTLVAHLPSIVSRLDKLEIHISPILERVLNNNQHLASIEPYLDEILERFDDIEPHLEWILNNIDALAPYTGLLLKHVDALLLFANCDDLNDLEQNKQQNKQKGDTYSLADQLLPYLEYYISKLDVIVSPHIDKLFARGYETRLTASANIDVLLYWFGWTLRIPYIPRIFFAIPFSPSIVSFLCNRLPKKFARKGKSYCRNLECAIDDNYGLSWNKLDKA</sequence>
<reference evidence="2 3" key="1">
    <citation type="submission" date="2016-09" db="EMBL/GenBank/DDBJ databases">
        <title>Extensive genetic diversity and differential bi-allelic expression allows diatom success in the polar Southern Ocean.</title>
        <authorList>
            <consortium name="DOE Joint Genome Institute"/>
            <person name="Mock T."/>
            <person name="Otillar R.P."/>
            <person name="Strauss J."/>
            <person name="Dupont C."/>
            <person name="Frickenhaus S."/>
            <person name="Maumus F."/>
            <person name="Mcmullan M."/>
            <person name="Sanges R."/>
            <person name="Schmutz J."/>
            <person name="Toseland A."/>
            <person name="Valas R."/>
            <person name="Veluchamy A."/>
            <person name="Ward B.J."/>
            <person name="Allen A."/>
            <person name="Barry K."/>
            <person name="Falciatore A."/>
            <person name="Ferrante M."/>
            <person name="Fortunato A.E."/>
            <person name="Gloeckner G."/>
            <person name="Gruber A."/>
            <person name="Hipkin R."/>
            <person name="Janech M."/>
            <person name="Kroth P."/>
            <person name="Leese F."/>
            <person name="Lindquist E."/>
            <person name="Lyon B.R."/>
            <person name="Martin J."/>
            <person name="Mayer C."/>
            <person name="Parker M."/>
            <person name="Quesneville H."/>
            <person name="Raymond J."/>
            <person name="Uhlig C."/>
            <person name="Valentin K.U."/>
            <person name="Worden A.Z."/>
            <person name="Armbrust E.V."/>
            <person name="Bowler C."/>
            <person name="Green B."/>
            <person name="Moulton V."/>
            <person name="Van Oosterhout C."/>
            <person name="Grigoriev I."/>
        </authorList>
    </citation>
    <scope>NUCLEOTIDE SEQUENCE [LARGE SCALE GENOMIC DNA]</scope>
    <source>
        <strain evidence="2 3">CCMP1102</strain>
    </source>
</reference>
<dbReference type="OrthoDB" id="191392at2759"/>
<proteinExistence type="predicted"/>
<dbReference type="KEGG" id="fcy:FRACYDRAFT_191077"/>
<accession>A0A1E7F354</accession>
<evidence type="ECO:0000313" key="3">
    <source>
        <dbReference type="Proteomes" id="UP000095751"/>
    </source>
</evidence>
<protein>
    <submittedName>
        <fullName evidence="2">Uncharacterized protein</fullName>
    </submittedName>
</protein>
<feature type="compositionally biased region" description="Low complexity" evidence="1">
    <location>
        <begin position="14"/>
        <end position="36"/>
    </location>
</feature>